<organism evidence="2 3">
    <name type="scientific">Henningerozyma blattae (strain ATCC 34711 / CBS 6284 / DSM 70876 / NBRC 10599 / NRRL Y-10934 / UCD 77-7)</name>
    <name type="common">Yeast</name>
    <name type="synonym">Tetrapisispora blattae</name>
    <dbReference type="NCBI Taxonomy" id="1071380"/>
    <lineage>
        <taxon>Eukaryota</taxon>
        <taxon>Fungi</taxon>
        <taxon>Dikarya</taxon>
        <taxon>Ascomycota</taxon>
        <taxon>Saccharomycotina</taxon>
        <taxon>Saccharomycetes</taxon>
        <taxon>Saccharomycetales</taxon>
        <taxon>Saccharomycetaceae</taxon>
        <taxon>Henningerozyma</taxon>
    </lineage>
</organism>
<dbReference type="eggNOG" id="ENOG502QT7N">
    <property type="taxonomic scope" value="Eukaryota"/>
</dbReference>
<protein>
    <submittedName>
        <fullName evidence="2">Uncharacterized protein</fullName>
    </submittedName>
</protein>
<dbReference type="EMBL" id="HE806318">
    <property type="protein sequence ID" value="CCH60248.1"/>
    <property type="molecule type" value="Genomic_DNA"/>
</dbReference>
<dbReference type="HOGENOM" id="CLU_280757_0_0_1"/>
<gene>
    <name evidence="2" type="primary">TBLA0C04510</name>
    <name evidence="2" type="ORF">TBLA_0C04510</name>
</gene>
<sequence length="1307" mass="151521">MNSFKKLSDLRDSLPIDYKPNIQLLETLIDYAKPDSEYLDSLLFESLILALFTTNCGLSVLNIISTLKSFTNDKQKKNNLVPTTATAAVDSKHNKDENLDTTVIRNATATRNIIAKPNILKKQAHHPKLLEKWRNDKITLLKFTKFILKNSNFPLNYNAFFDPVMKLPLEFLLLNDRFCSNDNNATSQKLFSIYNNTLLMDKNYNLLLDYLHVSTPLLISLLHTNLDPLLFNNIISSYNKSFELTNDNKCLWYDFIDSKDTTNFGTITNCIDIINNFLEIFDMHKNFTLNAEISNSLFNISSSSTTKSNMHNENEGADLNLLMDENSMGEHTLSFNLFENNINHGILHPDLMAHISKRHDILAKILNVGDNDKYYNSPLLHLQFKLLCALVDPLTQPTPNHKNIISIDLLFQLFLGFLKPELDRYSSAEDGTNWKFLVCFNMEKIINSVMKKLNCVDFNTLNSINNSDESVHWRTQLHKWLPRGFNTQDLELLYMVNILATYTIYKLNEDLPIQLNPFLSSMVSHWKNLSCTILLGLEIDRLEEENETFDTPLIVRATVRSSTALRSIIATILNEHVNAFAHDFKHESLNTFMSPYGRKLCNGALYTDFRSHASTILALTGDLEHVTQLISDLQPGDRFDEDVKYMFEFEDYNTLPNVLGGEDDETSTDTLKNREMLKEIHNGNFIPDNEENDEREIRNYLEQKLREMNCHRRCNCIFSDDEIKDTSISDKNYMGNSSSNGIESRIALLLNNNSSRKGGNGTNSEDDEDVIRKNIENLTKDQLSSTEMESLRVTGFNKPHAVRTSNLNNNPSSVNNKNNQNIFDFDYNGKDWRDTPRGMNLYYNLNYEFIEKPNLDLVFQLTLKATNMKLDKDDSNLLLRLVASSVKNEQDRIIFSDNQVSKEVKEIMEQNEDGVENEKLPHNKNRIENGNEKEIITEITPDDIYEIWCEESAFERMMQLNYEVTFRLMDEMLMCYGYRRVLIWFITHLELSHSVIHYIFELVMGFRGTSEENGATEDKHTNTKGNVNELENKNENELVNMLLNDYSKIFDLQLPFSRQGNIELSEIERKMLIQEFLTNAAIHFNERNNLKHNPNSNDNSNSNEDNINKDEDEDEISLYSIGLMRLICFMIQAFLDNNKLKIEVDDSIFELQTLLMNWITIIPEAKKLFFQIKDIISNNQIDNNNFNNNLILDLDQDNNTIENQTSKDNNDKMDESSKVDSNSSFNKKLIELFPKMSHTNKEENTAIDTLKNYLKKFRFHQEVPIIGRKVIYEDGKILKIPINIIDEYNQWNDQIYDYNDTASDVEM</sequence>
<dbReference type="STRING" id="1071380.I2H1J6"/>
<feature type="compositionally biased region" description="Basic and acidic residues" evidence="1">
    <location>
        <begin position="1208"/>
        <end position="1218"/>
    </location>
</feature>
<feature type="compositionally biased region" description="Low complexity" evidence="1">
    <location>
        <begin position="1095"/>
        <end position="1105"/>
    </location>
</feature>
<feature type="region of interest" description="Disordered" evidence="1">
    <location>
        <begin position="1201"/>
        <end position="1222"/>
    </location>
</feature>
<reference evidence="2 3" key="1">
    <citation type="journal article" date="2011" name="Proc. Natl. Acad. Sci. U.S.A.">
        <title>Evolutionary erosion of yeast sex chromosomes by mating-type switching accidents.</title>
        <authorList>
            <person name="Gordon J.L."/>
            <person name="Armisen D."/>
            <person name="Proux-Wera E."/>
            <person name="Oheigeartaigh S.S."/>
            <person name="Byrne K.P."/>
            <person name="Wolfe K.H."/>
        </authorList>
    </citation>
    <scope>NUCLEOTIDE SEQUENCE [LARGE SCALE GENOMIC DNA]</scope>
    <source>
        <strain evidence="3">ATCC 34711 / CBS 6284 / DSM 70876 / NBRC 10599 / NRRL Y-10934 / UCD 77-7</strain>
    </source>
</reference>
<dbReference type="GO" id="GO:0032968">
    <property type="term" value="P:positive regulation of transcription elongation by RNA polymerase II"/>
    <property type="evidence" value="ECO:0007669"/>
    <property type="project" value="EnsemblFungi"/>
</dbReference>
<dbReference type="GO" id="GO:0030015">
    <property type="term" value="C:CCR4-NOT core complex"/>
    <property type="evidence" value="ECO:0007669"/>
    <property type="project" value="EnsemblFungi"/>
</dbReference>
<dbReference type="GeneID" id="14495228"/>
<name>I2H1J6_HENB6</name>
<keyword evidence="3" id="KW-1185">Reference proteome</keyword>
<dbReference type="InParanoid" id="I2H1J6"/>
<accession>I2H1J6</accession>
<evidence type="ECO:0000313" key="2">
    <source>
        <dbReference type="EMBL" id="CCH60248.1"/>
    </source>
</evidence>
<evidence type="ECO:0000256" key="1">
    <source>
        <dbReference type="SAM" id="MobiDB-lite"/>
    </source>
</evidence>
<dbReference type="FunCoup" id="I2H1J6">
    <property type="interactions" value="99"/>
</dbReference>
<dbReference type="RefSeq" id="XP_004179767.1">
    <property type="nucleotide sequence ID" value="XM_004179719.1"/>
</dbReference>
<proteinExistence type="predicted"/>
<dbReference type="Proteomes" id="UP000002866">
    <property type="component" value="Chromosome 3"/>
</dbReference>
<feature type="region of interest" description="Disordered" evidence="1">
    <location>
        <begin position="1088"/>
        <end position="1109"/>
    </location>
</feature>
<dbReference type="OrthoDB" id="3980110at2759"/>
<evidence type="ECO:0000313" key="3">
    <source>
        <dbReference type="Proteomes" id="UP000002866"/>
    </source>
</evidence>
<dbReference type="KEGG" id="tbl:TBLA_0C04510"/>